<comment type="caution">
    <text evidence="2">The sequence shown here is derived from an EMBL/GenBank/DDBJ whole genome shotgun (WGS) entry which is preliminary data.</text>
</comment>
<reference evidence="2 3" key="1">
    <citation type="submission" date="2013-07" db="EMBL/GenBank/DDBJ databases">
        <title>Comparative Genomic and Metabolomic Analysis of Twelve Strains of Pseudoalteromonas luteoviolacea.</title>
        <authorList>
            <person name="Vynne N.G."/>
            <person name="Mansson M."/>
            <person name="Gram L."/>
        </authorList>
    </citation>
    <scope>NUCLEOTIDE SEQUENCE [LARGE SCALE GENOMIC DNA]</scope>
    <source>
        <strain evidence="2 3">S4060-1</strain>
    </source>
</reference>
<evidence type="ECO:0000259" key="1">
    <source>
        <dbReference type="Pfam" id="PF00117"/>
    </source>
</evidence>
<organism evidence="2 3">
    <name type="scientific">Pseudoalteromonas luteoviolacea S4060-1</name>
    <dbReference type="NCBI Taxonomy" id="1365257"/>
    <lineage>
        <taxon>Bacteria</taxon>
        <taxon>Pseudomonadati</taxon>
        <taxon>Pseudomonadota</taxon>
        <taxon>Gammaproteobacteria</taxon>
        <taxon>Alteromonadales</taxon>
        <taxon>Pseudoalteromonadaceae</taxon>
        <taxon>Pseudoalteromonas</taxon>
    </lineage>
</organism>
<dbReference type="FunFam" id="3.40.50.880:FF:000033">
    <property type="entry name" value="Glutamine amidotransferase class-I"/>
    <property type="match status" value="1"/>
</dbReference>
<dbReference type="SUPFAM" id="SSF52317">
    <property type="entry name" value="Class I glutamine amidotransferase-like"/>
    <property type="match status" value="1"/>
</dbReference>
<dbReference type="NCBIfam" id="NF006098">
    <property type="entry name" value="PRK08250.1"/>
    <property type="match status" value="1"/>
</dbReference>
<dbReference type="InterPro" id="IPR029062">
    <property type="entry name" value="Class_I_gatase-like"/>
</dbReference>
<dbReference type="Proteomes" id="UP000076661">
    <property type="component" value="Unassembled WGS sequence"/>
</dbReference>
<dbReference type="Pfam" id="PF00117">
    <property type="entry name" value="GATase"/>
    <property type="match status" value="1"/>
</dbReference>
<dbReference type="PROSITE" id="PS51273">
    <property type="entry name" value="GATASE_TYPE_1"/>
    <property type="match status" value="1"/>
</dbReference>
<dbReference type="EMBL" id="AUXX01000011">
    <property type="protein sequence ID" value="KZN67955.1"/>
    <property type="molecule type" value="Genomic_DNA"/>
</dbReference>
<dbReference type="InterPro" id="IPR017926">
    <property type="entry name" value="GATASE"/>
</dbReference>
<dbReference type="AlphaFoldDB" id="A0A167ND94"/>
<gene>
    <name evidence="2" type="ORF">N478_17170</name>
</gene>
<dbReference type="Gene3D" id="3.40.50.880">
    <property type="match status" value="1"/>
</dbReference>
<dbReference type="PATRIC" id="fig|1365257.3.peg.1856"/>
<dbReference type="CDD" id="cd01741">
    <property type="entry name" value="GATase1_1"/>
    <property type="match status" value="1"/>
</dbReference>
<evidence type="ECO:0000313" key="2">
    <source>
        <dbReference type="EMBL" id="KZN67955.1"/>
    </source>
</evidence>
<dbReference type="InterPro" id="IPR044992">
    <property type="entry name" value="ChyE-like"/>
</dbReference>
<accession>A0A167ND94</accession>
<proteinExistence type="predicted"/>
<evidence type="ECO:0000313" key="3">
    <source>
        <dbReference type="Proteomes" id="UP000076661"/>
    </source>
</evidence>
<dbReference type="GO" id="GO:0005829">
    <property type="term" value="C:cytosol"/>
    <property type="evidence" value="ECO:0007669"/>
    <property type="project" value="TreeGrafter"/>
</dbReference>
<protein>
    <recommendedName>
        <fullName evidence="1">Glutamine amidotransferase domain-containing protein</fullName>
    </recommendedName>
</protein>
<sequence length="245" mass="27900">MHLHFVIHEYFEAPGAFEQWARRAQHRISYSRLYQGDHLPSNSDGVDMLVVMGGPQSPATTQAQHPHFDAVAEQRLIRQFIDAHKLVIGVCLGAQLIGEALGAPYQPSPEREIGKFPIYLTDNAKSHALVSHFGQKLDVGHWHNDMPGLTPEAQILAYSEGCPRQIIQYQKWVFGFQCHMELTTDLVKQLSNHEDFSNAEKQPFVQTPDVLAHHDYTQMNEALYVFLNKLTEAFFQGEYIECIDL</sequence>
<feature type="domain" description="Glutamine amidotransferase" evidence="1">
    <location>
        <begin position="43"/>
        <end position="183"/>
    </location>
</feature>
<dbReference type="RefSeq" id="WP_063380775.1">
    <property type="nucleotide sequence ID" value="NZ_AUXX01000011.1"/>
</dbReference>
<dbReference type="PANTHER" id="PTHR42695">
    <property type="entry name" value="GLUTAMINE AMIDOTRANSFERASE YLR126C-RELATED"/>
    <property type="match status" value="1"/>
</dbReference>
<dbReference type="PANTHER" id="PTHR42695:SF5">
    <property type="entry name" value="GLUTAMINE AMIDOTRANSFERASE YLR126C-RELATED"/>
    <property type="match status" value="1"/>
</dbReference>
<name>A0A167ND94_9GAMM</name>